<dbReference type="RefSeq" id="WP_061178179.1">
    <property type="nucleotide sequence ID" value="NZ_FCOE02000026.1"/>
</dbReference>
<reference evidence="1" key="1">
    <citation type="submission" date="2016-01" db="EMBL/GenBank/DDBJ databases">
        <authorList>
            <person name="Peeters C."/>
        </authorList>
    </citation>
    <scope>NUCLEOTIDE SEQUENCE [LARGE SCALE GENOMIC DNA]</scope>
    <source>
        <strain evidence="1">LMG 29323</strain>
    </source>
</reference>
<dbReference type="AlphaFoldDB" id="A0A158CW34"/>
<dbReference type="STRING" id="1777141.AWB80_05835"/>
<organism evidence="1 2">
    <name type="scientific">Caballeronia pedi</name>
    <dbReference type="NCBI Taxonomy" id="1777141"/>
    <lineage>
        <taxon>Bacteria</taxon>
        <taxon>Pseudomonadati</taxon>
        <taxon>Pseudomonadota</taxon>
        <taxon>Betaproteobacteria</taxon>
        <taxon>Burkholderiales</taxon>
        <taxon>Burkholderiaceae</taxon>
        <taxon>Caballeronia</taxon>
    </lineage>
</organism>
<dbReference type="OrthoDB" id="1242806at2"/>
<dbReference type="InterPro" id="IPR023346">
    <property type="entry name" value="Lysozyme-like_dom_sf"/>
</dbReference>
<dbReference type="Gene3D" id="2.70.70.10">
    <property type="entry name" value="Glucose Permease (Domain IIA)"/>
    <property type="match status" value="1"/>
</dbReference>
<evidence type="ECO:0000313" key="1">
    <source>
        <dbReference type="EMBL" id="SAK85797.1"/>
    </source>
</evidence>
<dbReference type="Proteomes" id="UP000054911">
    <property type="component" value="Unassembled WGS sequence"/>
</dbReference>
<evidence type="ECO:0000313" key="2">
    <source>
        <dbReference type="Proteomes" id="UP000054911"/>
    </source>
</evidence>
<protein>
    <recommendedName>
        <fullName evidence="3">Peptidase M23 domain-containing protein</fullName>
    </recommendedName>
</protein>
<sequence length="861" mass="96205">MLISAPFITGTADSNANENTLGELVGQGAFPISNEFGWHGGIHVQAPGAPQKPEWVRAIADGTVIFARESDPMPKPDTDPAILAANPLLNYKGWTSNGVVIIEHTTEVGEGVSVTFYSIYQHLHTLAQRTENGHQKTQQRALKNGDKVYRKEFIGMAGAMYGQPNRIHFEIVADAANVAALMGRNSGAFTQARSTSVWGDIHIRVPANTPYYATDPRETTLRYMVPLTDRGDPRGTTLTSLAAQFATTVERITHLNAELIASLRQRYPALFSNDWFSAVNGSYQNAARLPAPDGHARFVTVPAIWGSAPPPADMPAELWAQWQVPVKGRTKADTIISLSENKATLTLTTRDASGRALGSITENSYDLYERATAQYSGCPSAGYELLRFGRVLGPDALAASDQYRGRVPHIRKVRLNPEAVFIDLNVPGIQAYSDADFPDWQGWTFIDDDTDGNSRCDSNRLIELILAELPPESGAADDQRQRIVRAYLGTHEARVRERLKRCVVKMPTEWSRNDFDTRWSWMKDAEADRPANTQFSRTLTPADYEKFKRHQAALAFWEDAQAAGLKLDKEHYHFHPRLFIQTFKKCGWLSEGELTQLLPMTAMRKSGTGWVSEPVTINRGNSPAIHNNRVELNKALRKYGIAPSPQRMAAFFGNAMQETQWFAKLYERNSTAWYFPWDGRGFLQLTGPDNYIKYWRFRGRKVSDALRAELSAAASRAHAERKNDALRDAQHPAITAAMVKWREEVADDRVKDPGDSAGAYWAWTGAASFADQPPALKREVEIVNNTIFVYYSCESFGQVAATVNFGSPVKDASKIARVNGIVARYQAYTNALVILEDYRIFPYSQGHEEETPEGHERRRPQ</sequence>
<name>A0A158CW34_9BURK</name>
<dbReference type="InterPro" id="IPR011055">
    <property type="entry name" value="Dup_hybrid_motif"/>
</dbReference>
<comment type="caution">
    <text evidence="1">The sequence shown here is derived from an EMBL/GenBank/DDBJ whole genome shotgun (WGS) entry which is preliminary data.</text>
</comment>
<dbReference type="EMBL" id="FCOE02000026">
    <property type="protein sequence ID" value="SAK85797.1"/>
    <property type="molecule type" value="Genomic_DNA"/>
</dbReference>
<accession>A0A158CW34</accession>
<evidence type="ECO:0008006" key="3">
    <source>
        <dbReference type="Google" id="ProtNLM"/>
    </source>
</evidence>
<dbReference type="Gene3D" id="1.10.530.10">
    <property type="match status" value="1"/>
</dbReference>
<proteinExistence type="predicted"/>
<dbReference type="CDD" id="cd12797">
    <property type="entry name" value="M23_peptidase"/>
    <property type="match status" value="1"/>
</dbReference>
<keyword evidence="2" id="KW-1185">Reference proteome</keyword>
<gene>
    <name evidence="1" type="ORF">AWB80_05835</name>
</gene>
<dbReference type="SUPFAM" id="SSF51261">
    <property type="entry name" value="Duplicated hybrid motif"/>
    <property type="match status" value="1"/>
</dbReference>
<dbReference type="SUPFAM" id="SSF53955">
    <property type="entry name" value="Lysozyme-like"/>
    <property type="match status" value="1"/>
</dbReference>